<sequence>MKLLVFIASSVLIFRYNAFYIKYTTNEGLLFRPSLRHVASSYHGWSFIRSITLNSHYSPGKREVDAFRDTHNLESFGKSKKERPLAVKALKDSQTSDSFTDCDSIPSDSSDDSQEQLYNDGITNKHKELQLKKLRDELIALDSDTSLREFYIKGHGPGGQKINKSTICVQLVYSSGSTDKKIVVRCKKHRQLLLNRIEATTILLNKLKDLKRRQMIEVLEEQGKEDRRILKLSEADKGRKRIIKEIRSIKKIQRRKVMPSDFD</sequence>
<gene>
    <name evidence="7" type="ORF">BEWA_032830</name>
</gene>
<dbReference type="InterPro" id="IPR000352">
    <property type="entry name" value="Pep_chain_release_fac_I"/>
</dbReference>
<evidence type="ECO:0000313" key="7">
    <source>
        <dbReference type="EMBL" id="AFZ80430.1"/>
    </source>
</evidence>
<dbReference type="GeneID" id="15803425"/>
<dbReference type="InterPro" id="IPR052405">
    <property type="entry name" value="Mito_Transl_Release_Factor"/>
</dbReference>
<dbReference type="Pfam" id="PF00472">
    <property type="entry name" value="RF-1"/>
    <property type="match status" value="1"/>
</dbReference>
<comment type="similarity">
    <text evidence="2">Belongs to the prokaryotic/mitochondrial release factor family.</text>
</comment>
<name>L0AY05_THEEQ</name>
<dbReference type="PANTHER" id="PTHR46203">
    <property type="entry name" value="PROBABLE PEPTIDE CHAIN RELEASE FACTOR C12ORF65"/>
    <property type="match status" value="1"/>
</dbReference>
<dbReference type="OrthoDB" id="365111at2759"/>
<dbReference type="VEuPathDB" id="PiroplasmaDB:BEWA_032830"/>
<dbReference type="EMBL" id="CP001669">
    <property type="protein sequence ID" value="AFZ80430.1"/>
    <property type="molecule type" value="Genomic_DNA"/>
</dbReference>
<dbReference type="GO" id="GO:0003747">
    <property type="term" value="F:translation release factor activity"/>
    <property type="evidence" value="ECO:0007669"/>
    <property type="project" value="InterPro"/>
</dbReference>
<dbReference type="InterPro" id="IPR045853">
    <property type="entry name" value="Pep_chain_release_fac_I_sf"/>
</dbReference>
<dbReference type="Proteomes" id="UP000031512">
    <property type="component" value="Chromosome 1"/>
</dbReference>
<evidence type="ECO:0000256" key="4">
    <source>
        <dbReference type="ARBA" id="ARBA00023128"/>
    </source>
</evidence>
<evidence type="ECO:0000256" key="3">
    <source>
        <dbReference type="ARBA" id="ARBA00022946"/>
    </source>
</evidence>
<dbReference type="RefSeq" id="XP_004830096.1">
    <property type="nucleotide sequence ID" value="XM_004830039.1"/>
</dbReference>
<keyword evidence="4" id="KW-0496">Mitochondrion</keyword>
<dbReference type="KEGG" id="beq:BEWA_032830"/>
<reference evidence="7 8" key="1">
    <citation type="journal article" date="2012" name="BMC Genomics">
        <title>Comparative genomic analysis and phylogenetic position of Theileria equi.</title>
        <authorList>
            <person name="Kappmeyer L.S."/>
            <person name="Thiagarajan M."/>
            <person name="Herndon D.R."/>
            <person name="Ramsay J.D."/>
            <person name="Caler E."/>
            <person name="Djikeng A."/>
            <person name="Gillespie J.J."/>
            <person name="Lau A.O."/>
            <person name="Roalson E.H."/>
            <person name="Silva J.C."/>
            <person name="Silva M.G."/>
            <person name="Suarez C.E."/>
            <person name="Ueti M.W."/>
            <person name="Nene V.M."/>
            <person name="Mealey R.H."/>
            <person name="Knowles D.P."/>
            <person name="Brayton K.A."/>
        </authorList>
    </citation>
    <scope>NUCLEOTIDE SEQUENCE [LARGE SCALE GENOMIC DNA]</scope>
    <source>
        <strain evidence="7 8">WA</strain>
    </source>
</reference>
<evidence type="ECO:0000259" key="6">
    <source>
        <dbReference type="Pfam" id="PF00472"/>
    </source>
</evidence>
<evidence type="ECO:0000256" key="2">
    <source>
        <dbReference type="ARBA" id="ARBA00010835"/>
    </source>
</evidence>
<dbReference type="eggNOG" id="ENOG502TMP1">
    <property type="taxonomic scope" value="Eukaryota"/>
</dbReference>
<dbReference type="AlphaFoldDB" id="L0AY05"/>
<feature type="domain" description="Prokaryotic-type class I peptide chain release factors" evidence="6">
    <location>
        <begin position="144"/>
        <end position="254"/>
    </location>
</feature>
<proteinExistence type="inferred from homology"/>
<comment type="subcellular location">
    <subcellularLocation>
        <location evidence="1">Mitochondrion</location>
    </subcellularLocation>
</comment>
<dbReference type="GO" id="GO:0005739">
    <property type="term" value="C:mitochondrion"/>
    <property type="evidence" value="ECO:0007669"/>
    <property type="project" value="UniProtKB-SubCell"/>
</dbReference>
<evidence type="ECO:0000256" key="5">
    <source>
        <dbReference type="SAM" id="MobiDB-lite"/>
    </source>
</evidence>
<evidence type="ECO:0000313" key="8">
    <source>
        <dbReference type="Proteomes" id="UP000031512"/>
    </source>
</evidence>
<organism evidence="7 8">
    <name type="scientific">Theileria equi strain WA</name>
    <dbReference type="NCBI Taxonomy" id="1537102"/>
    <lineage>
        <taxon>Eukaryota</taxon>
        <taxon>Sar</taxon>
        <taxon>Alveolata</taxon>
        <taxon>Apicomplexa</taxon>
        <taxon>Aconoidasida</taxon>
        <taxon>Piroplasmida</taxon>
        <taxon>Theileriidae</taxon>
        <taxon>Theileria</taxon>
    </lineage>
</organism>
<feature type="region of interest" description="Disordered" evidence="5">
    <location>
        <begin position="96"/>
        <end position="117"/>
    </location>
</feature>
<evidence type="ECO:0000256" key="1">
    <source>
        <dbReference type="ARBA" id="ARBA00004173"/>
    </source>
</evidence>
<dbReference type="Gene3D" id="3.30.160.20">
    <property type="match status" value="1"/>
</dbReference>
<accession>L0AY05</accession>
<dbReference type="PANTHER" id="PTHR46203:SF1">
    <property type="entry name" value="MITOCHONDRIAL TRANSLATION RELEASE FACTOR IN RESCUE"/>
    <property type="match status" value="1"/>
</dbReference>
<protein>
    <recommendedName>
        <fullName evidence="6">Prokaryotic-type class I peptide chain release factors domain-containing protein</fullName>
    </recommendedName>
</protein>
<dbReference type="SUPFAM" id="SSF75620">
    <property type="entry name" value="Release factor"/>
    <property type="match status" value="1"/>
</dbReference>
<dbReference type="STRING" id="1537102.L0AY05"/>
<keyword evidence="8" id="KW-1185">Reference proteome</keyword>
<keyword evidence="3" id="KW-0809">Transit peptide</keyword>